<dbReference type="Gene3D" id="3.30.2410.10">
    <property type="entry name" value="Hect, E3 ligase catalytic domain"/>
    <property type="match status" value="1"/>
</dbReference>
<evidence type="ECO:0000256" key="9">
    <source>
        <dbReference type="ARBA" id="ARBA00022786"/>
    </source>
</evidence>
<feature type="repeat" description="ANK" evidence="19">
    <location>
        <begin position="133"/>
        <end position="165"/>
    </location>
</feature>
<dbReference type="InterPro" id="IPR035983">
    <property type="entry name" value="Hect_E3_ubiquitin_ligase"/>
</dbReference>
<evidence type="ECO:0000256" key="10">
    <source>
        <dbReference type="ARBA" id="ARBA00022824"/>
    </source>
</evidence>
<evidence type="ECO:0000256" key="2">
    <source>
        <dbReference type="ARBA" id="ARBA00004240"/>
    </source>
</evidence>
<dbReference type="SUPFAM" id="SSF48403">
    <property type="entry name" value="Ankyrin repeat"/>
    <property type="match status" value="1"/>
</dbReference>
<evidence type="ECO:0000313" key="23">
    <source>
        <dbReference type="Proteomes" id="UP000472275"/>
    </source>
</evidence>
<keyword evidence="7" id="KW-0808">Transferase</keyword>
<dbReference type="EC" id="2.3.2.26" evidence="5"/>
<keyword evidence="14" id="KW-0131">Cell cycle</keyword>
<dbReference type="PROSITE" id="PS50237">
    <property type="entry name" value="HECT"/>
    <property type="match status" value="1"/>
</dbReference>
<dbReference type="Gene3D" id="3.30.2160.10">
    <property type="entry name" value="Hect, E3 ligase catalytic domain"/>
    <property type="match status" value="1"/>
</dbReference>
<dbReference type="PRINTS" id="PR01415">
    <property type="entry name" value="ANKYRIN"/>
</dbReference>
<keyword evidence="11" id="KW-0333">Golgi apparatus</keyword>
<dbReference type="InterPro" id="IPR050409">
    <property type="entry name" value="E3_ubiq-protein_ligase"/>
</dbReference>
<evidence type="ECO:0000259" key="21">
    <source>
        <dbReference type="PROSITE" id="PS50237"/>
    </source>
</evidence>
<dbReference type="Gene3D" id="3.90.1750.10">
    <property type="entry name" value="Hect, E3 ligase catalytic domains"/>
    <property type="match status" value="1"/>
</dbReference>
<proteinExistence type="predicted"/>
<dbReference type="SUPFAM" id="SSF56204">
    <property type="entry name" value="Hect, E3 ligase catalytic domain"/>
    <property type="match status" value="1"/>
</dbReference>
<dbReference type="GeneTree" id="ENSGT00940000155839"/>
<feature type="repeat" description="ANK" evidence="19">
    <location>
        <begin position="100"/>
        <end position="132"/>
    </location>
</feature>
<dbReference type="FunFam" id="3.90.1750.10:FF:000026">
    <property type="entry name" value="E3 ubiquitin-protein ligase HACE1"/>
    <property type="match status" value="1"/>
</dbReference>
<dbReference type="GO" id="GO:0061025">
    <property type="term" value="P:membrane fusion"/>
    <property type="evidence" value="ECO:0007669"/>
    <property type="project" value="TreeGrafter"/>
</dbReference>
<feature type="active site" description="Glycyl thioester intermediate" evidence="20">
    <location>
        <position position="848"/>
    </location>
</feature>
<evidence type="ECO:0000256" key="1">
    <source>
        <dbReference type="ARBA" id="ARBA00000885"/>
    </source>
</evidence>
<evidence type="ECO:0000256" key="15">
    <source>
        <dbReference type="ARBA" id="ARBA00037859"/>
    </source>
</evidence>
<dbReference type="PANTHER" id="PTHR11254:SF363">
    <property type="entry name" value="E3 UBIQUITIN-PROTEIN LIGASE HACE1"/>
    <property type="match status" value="1"/>
</dbReference>
<dbReference type="FunFam" id="3.30.2160.10:FF:000001">
    <property type="entry name" value="E3 ubiquitin-protein ligase NEDD4-like"/>
    <property type="match status" value="1"/>
</dbReference>
<dbReference type="GO" id="GO:0005783">
    <property type="term" value="C:endoplasmic reticulum"/>
    <property type="evidence" value="ECO:0007669"/>
    <property type="project" value="UniProtKB-SubCell"/>
</dbReference>
<evidence type="ECO:0000256" key="19">
    <source>
        <dbReference type="PROSITE-ProRule" id="PRU00023"/>
    </source>
</evidence>
<dbReference type="GO" id="GO:0032580">
    <property type="term" value="C:Golgi cisterna membrane"/>
    <property type="evidence" value="ECO:0007669"/>
    <property type="project" value="UniProtKB-SubCell"/>
</dbReference>
<dbReference type="GO" id="GO:0000209">
    <property type="term" value="P:protein polyubiquitination"/>
    <property type="evidence" value="ECO:0007669"/>
    <property type="project" value="TreeGrafter"/>
</dbReference>
<evidence type="ECO:0000256" key="4">
    <source>
        <dbReference type="ARBA" id="ARBA00004906"/>
    </source>
</evidence>
<comment type="catalytic activity">
    <reaction evidence="1">
        <text>S-ubiquitinyl-[E2 ubiquitin-conjugating enzyme]-L-cysteine + [acceptor protein]-L-lysine = [E2 ubiquitin-conjugating enzyme]-L-cysteine + N(6)-ubiquitinyl-[acceptor protein]-L-lysine.</text>
        <dbReference type="EC" id="2.3.2.26"/>
    </reaction>
</comment>
<name>A0A663EFG1_AQUCH</name>
<dbReference type="AlphaFoldDB" id="A0A663EFG1"/>
<dbReference type="PROSITE" id="PS50088">
    <property type="entry name" value="ANK_REPEAT"/>
    <property type="match status" value="4"/>
</dbReference>
<dbReference type="InterPro" id="IPR002110">
    <property type="entry name" value="Ankyrin_rpt"/>
</dbReference>
<comment type="subcellular location">
    <subcellularLocation>
        <location evidence="3">Cytoplasm</location>
    </subcellularLocation>
    <subcellularLocation>
        <location evidence="2">Endoplasmic reticulum</location>
    </subcellularLocation>
    <subcellularLocation>
        <location evidence="15">Golgi apparatus</location>
        <location evidence="15">Golgi stack membrane</location>
    </subcellularLocation>
</comment>
<feature type="domain" description="HECT" evidence="21">
    <location>
        <begin position="546"/>
        <end position="881"/>
    </location>
</feature>
<evidence type="ECO:0000256" key="7">
    <source>
        <dbReference type="ARBA" id="ARBA00022679"/>
    </source>
</evidence>
<dbReference type="GO" id="GO:0061630">
    <property type="term" value="F:ubiquitin protein ligase activity"/>
    <property type="evidence" value="ECO:0007669"/>
    <property type="project" value="UniProtKB-EC"/>
</dbReference>
<comment type="pathway">
    <text evidence="4">Protein modification; protein ubiquitination.</text>
</comment>
<evidence type="ECO:0000256" key="8">
    <source>
        <dbReference type="ARBA" id="ARBA00022737"/>
    </source>
</evidence>
<evidence type="ECO:0000256" key="20">
    <source>
        <dbReference type="PROSITE-ProRule" id="PRU00104"/>
    </source>
</evidence>
<dbReference type="InterPro" id="IPR000569">
    <property type="entry name" value="HECT_dom"/>
</dbReference>
<reference evidence="22" key="2">
    <citation type="submission" date="2025-09" db="UniProtKB">
        <authorList>
            <consortium name="Ensembl"/>
        </authorList>
    </citation>
    <scope>IDENTIFICATION</scope>
</reference>
<evidence type="ECO:0000256" key="3">
    <source>
        <dbReference type="ARBA" id="ARBA00004496"/>
    </source>
</evidence>
<evidence type="ECO:0000256" key="12">
    <source>
        <dbReference type="ARBA" id="ARBA00023043"/>
    </source>
</evidence>
<dbReference type="Proteomes" id="UP000472275">
    <property type="component" value="Chromosome 2"/>
</dbReference>
<evidence type="ECO:0000256" key="17">
    <source>
        <dbReference type="ARBA" id="ARBA00041409"/>
    </source>
</evidence>
<dbReference type="PANTHER" id="PTHR11254">
    <property type="entry name" value="HECT DOMAIN UBIQUITIN-PROTEIN LIGASE"/>
    <property type="match status" value="1"/>
</dbReference>
<keyword evidence="23" id="KW-1185">Reference proteome</keyword>
<feature type="repeat" description="ANK" evidence="19">
    <location>
        <begin position="166"/>
        <end position="191"/>
    </location>
</feature>
<keyword evidence="10" id="KW-0256">Endoplasmic reticulum</keyword>
<dbReference type="SMART" id="SM00119">
    <property type="entry name" value="HECTc"/>
    <property type="match status" value="1"/>
</dbReference>
<reference evidence="22" key="1">
    <citation type="submission" date="2025-08" db="UniProtKB">
        <authorList>
            <consortium name="Ensembl"/>
        </authorList>
    </citation>
    <scope>IDENTIFICATION</scope>
</reference>
<evidence type="ECO:0000256" key="14">
    <source>
        <dbReference type="ARBA" id="ARBA00023306"/>
    </source>
</evidence>
<dbReference type="Pfam" id="PF13637">
    <property type="entry name" value="Ank_4"/>
    <property type="match status" value="1"/>
</dbReference>
<keyword evidence="12 19" id="KW-0040">ANK repeat</keyword>
<evidence type="ECO:0000256" key="16">
    <source>
        <dbReference type="ARBA" id="ARBA00040370"/>
    </source>
</evidence>
<dbReference type="Gene3D" id="1.25.40.20">
    <property type="entry name" value="Ankyrin repeat-containing domain"/>
    <property type="match status" value="2"/>
</dbReference>
<dbReference type="FunFam" id="3.90.1750.10:FF:000019">
    <property type="entry name" value="E3 ubiquitin-protein ligase HACE1 isoform X1"/>
    <property type="match status" value="1"/>
</dbReference>
<dbReference type="Ensembl" id="ENSACCT00020011334.1">
    <property type="protein sequence ID" value="ENSACCP00020010853.1"/>
    <property type="gene ID" value="ENSACCG00020007438.1"/>
</dbReference>
<dbReference type="Pfam" id="PF12796">
    <property type="entry name" value="Ank_2"/>
    <property type="match status" value="1"/>
</dbReference>
<accession>A0A663EFG1</accession>
<dbReference type="InterPro" id="IPR036770">
    <property type="entry name" value="Ankyrin_rpt-contain_sf"/>
</dbReference>
<dbReference type="GO" id="GO:0006511">
    <property type="term" value="P:ubiquitin-dependent protein catabolic process"/>
    <property type="evidence" value="ECO:0007669"/>
    <property type="project" value="TreeGrafter"/>
</dbReference>
<sequence length="881" mass="98984">MERAMEQLNRLTRSLRRARTVELPDDNETAVYTLMPMVMADQHSCGSVECLVLLLKKGANPNYQDISGCTPLHLAARNGQKKCMSKLLEYSADVNICNNEGLTAIHWLAVNGRTELLHDLVQHVSNVDVEDAMGQTALHVACQNGHKTTVQCLLDSGADINRPNVSGATPLYFACSHGQRDTAQILLMRGAKYLPDKNGITPLDLCVQGGYGETCEVLIQYHPRLFQTIIQMTQNEDLRENMLRQVLEHLSQQSESQYLKILTSLAEVATTNGHKLLSLSSNYEAQMKSLLRIVRIFCHVFRIGPSSPSNGNDMGYNGNKTPRSQVFKPLELLWHSLDEWLVLIATELMKNKRDSANITSILLKQKGPDHQDADAPTPSFAAAGAEGRKELSMDAGESKTYDVAGKQEACADCQDVISMTANRLSAVIQAFYMCCSCQMPQGMTSPRFIEFVCKHDDVLKCFVNRNPKIIFDHFHFLLECPELMSRFMHIIKAQPFKDRCEWFYEHLHAGQPDSDMVHRPVNENDILLVHRDSIFRSSCEVVSKANCAKLKQGIAVRFHGEEGMGQGVVREWFDILSSEIVNPDYALFTQSADGTTFQPNSNSSVNPDHLNYFRFAGQILGLALNHRQLVNIYFTRSFYKHILGIPVNYQDVASIDPEYAKNLQWILDNDISDLGLELTFSVETDVFGAMEEVPLKPGGASILVTQENKAEYVQLVTELRMTRAIQPQINAFLQGFHMFIPPSLIQLFDEYELELLLSGMPEIDVNDWLKNTEYTSGYERGDQVIQWFWDVVEELTQEERVLLLQFVTGSSRVPHGGFAHIMGGSGLQNFTIAAVPYTANLLPTSSTCINMLKLPEYPSKEILKDRLLVALHCGSYGYTMA</sequence>
<keyword evidence="6" id="KW-0963">Cytoplasm</keyword>
<keyword evidence="9 20" id="KW-0833">Ubl conjugation pathway</keyword>
<protein>
    <recommendedName>
        <fullName evidence="16">E3 ubiquitin-protein ligase HACE1</fullName>
        <ecNumber evidence="5">2.3.2.26</ecNumber>
    </recommendedName>
    <alternativeName>
        <fullName evidence="18">HECT domain and ankyrin repeat-containing E3 ubiquitin-protein ligase 1</fullName>
    </alternativeName>
    <alternativeName>
        <fullName evidence="17">HECT-type E3 ubiquitin transferase HACE1</fullName>
    </alternativeName>
</protein>
<dbReference type="GO" id="GO:0007030">
    <property type="term" value="P:Golgi organization"/>
    <property type="evidence" value="ECO:0007669"/>
    <property type="project" value="TreeGrafter"/>
</dbReference>
<evidence type="ECO:0000313" key="22">
    <source>
        <dbReference type="Ensembl" id="ENSACCP00020010853.1"/>
    </source>
</evidence>
<evidence type="ECO:0000256" key="5">
    <source>
        <dbReference type="ARBA" id="ARBA00012485"/>
    </source>
</evidence>
<dbReference type="FunFam" id="3.30.2410.10:FF:000016">
    <property type="entry name" value="E3 ubiquitin-protein ligase HACE1 isoform X1"/>
    <property type="match status" value="1"/>
</dbReference>
<gene>
    <name evidence="22" type="primary">HACE1</name>
</gene>
<dbReference type="FunFam" id="1.25.40.20:FF:000051">
    <property type="entry name" value="E3 ubiquitin-protein ligase HACE1 isoform X1"/>
    <property type="match status" value="1"/>
</dbReference>
<dbReference type="GO" id="GO:0005634">
    <property type="term" value="C:nucleus"/>
    <property type="evidence" value="ECO:0007669"/>
    <property type="project" value="TreeGrafter"/>
</dbReference>
<dbReference type="CDD" id="cd00078">
    <property type="entry name" value="HECTc"/>
    <property type="match status" value="1"/>
</dbReference>
<evidence type="ECO:0000256" key="11">
    <source>
        <dbReference type="ARBA" id="ARBA00023034"/>
    </source>
</evidence>
<evidence type="ECO:0000256" key="13">
    <source>
        <dbReference type="ARBA" id="ARBA00023136"/>
    </source>
</evidence>
<organism evidence="22 23">
    <name type="scientific">Aquila chrysaetos chrysaetos</name>
    <dbReference type="NCBI Taxonomy" id="223781"/>
    <lineage>
        <taxon>Eukaryota</taxon>
        <taxon>Metazoa</taxon>
        <taxon>Chordata</taxon>
        <taxon>Craniata</taxon>
        <taxon>Vertebrata</taxon>
        <taxon>Euteleostomi</taxon>
        <taxon>Archelosauria</taxon>
        <taxon>Archosauria</taxon>
        <taxon>Dinosauria</taxon>
        <taxon>Saurischia</taxon>
        <taxon>Theropoda</taxon>
        <taxon>Coelurosauria</taxon>
        <taxon>Aves</taxon>
        <taxon>Neognathae</taxon>
        <taxon>Neoaves</taxon>
        <taxon>Telluraves</taxon>
        <taxon>Accipitrimorphae</taxon>
        <taxon>Accipitriformes</taxon>
        <taxon>Accipitridae</taxon>
        <taxon>Accipitrinae</taxon>
        <taxon>Aquila</taxon>
    </lineage>
</organism>
<dbReference type="GO" id="GO:0000139">
    <property type="term" value="C:Golgi membrane"/>
    <property type="evidence" value="ECO:0007669"/>
    <property type="project" value="TreeGrafter"/>
</dbReference>
<dbReference type="SMART" id="SM00248">
    <property type="entry name" value="ANK"/>
    <property type="match status" value="6"/>
</dbReference>
<keyword evidence="13" id="KW-0472">Membrane</keyword>
<feature type="repeat" description="ANK" evidence="19">
    <location>
        <begin position="67"/>
        <end position="99"/>
    </location>
</feature>
<keyword evidence="8" id="KW-0677">Repeat</keyword>
<evidence type="ECO:0000256" key="18">
    <source>
        <dbReference type="ARBA" id="ARBA00042378"/>
    </source>
</evidence>
<evidence type="ECO:0000256" key="6">
    <source>
        <dbReference type="ARBA" id="ARBA00022490"/>
    </source>
</evidence>
<dbReference type="PROSITE" id="PS50297">
    <property type="entry name" value="ANK_REP_REGION"/>
    <property type="match status" value="3"/>
</dbReference>
<dbReference type="Pfam" id="PF00632">
    <property type="entry name" value="HECT"/>
    <property type="match status" value="1"/>
</dbReference>